<keyword evidence="1 2" id="KW-0597">Phosphoprotein</keyword>
<dbReference type="GO" id="GO:0000160">
    <property type="term" value="P:phosphorelay signal transduction system"/>
    <property type="evidence" value="ECO:0007669"/>
    <property type="project" value="InterPro"/>
</dbReference>
<gene>
    <name evidence="4" type="ORF">HJG54_31925</name>
</gene>
<feature type="modified residue" description="4-aspartylphosphate" evidence="2">
    <location>
        <position position="60"/>
    </location>
</feature>
<name>A0AA96WKY0_9CYAN</name>
<dbReference type="Gene3D" id="3.40.50.2300">
    <property type="match status" value="1"/>
</dbReference>
<dbReference type="EMBL" id="CP053587">
    <property type="protein sequence ID" value="WNZ27488.1"/>
    <property type="molecule type" value="Genomic_DNA"/>
</dbReference>
<dbReference type="InterPro" id="IPR050595">
    <property type="entry name" value="Bact_response_regulator"/>
</dbReference>
<evidence type="ECO:0000256" key="1">
    <source>
        <dbReference type="ARBA" id="ARBA00022553"/>
    </source>
</evidence>
<reference evidence="4" key="1">
    <citation type="submission" date="2020-05" db="EMBL/GenBank/DDBJ databases">
        <authorList>
            <person name="Zhu T."/>
            <person name="Keshari N."/>
            <person name="Lu X."/>
        </authorList>
    </citation>
    <scope>NUCLEOTIDE SEQUENCE</scope>
    <source>
        <strain evidence="4">NK1-12</strain>
    </source>
</reference>
<dbReference type="SUPFAM" id="SSF52172">
    <property type="entry name" value="CheY-like"/>
    <property type="match status" value="1"/>
</dbReference>
<dbReference type="PANTHER" id="PTHR44591:SF3">
    <property type="entry name" value="RESPONSE REGULATORY DOMAIN-CONTAINING PROTEIN"/>
    <property type="match status" value="1"/>
</dbReference>
<evidence type="ECO:0000259" key="3">
    <source>
        <dbReference type="PROSITE" id="PS50110"/>
    </source>
</evidence>
<dbReference type="AlphaFoldDB" id="A0AA96WKY0"/>
<accession>A0AA96WKY0</accession>
<evidence type="ECO:0000313" key="4">
    <source>
        <dbReference type="EMBL" id="WNZ27488.1"/>
    </source>
</evidence>
<feature type="domain" description="Response regulatory" evidence="3">
    <location>
        <begin position="11"/>
        <end position="126"/>
    </location>
</feature>
<proteinExistence type="predicted"/>
<dbReference type="Pfam" id="PF00072">
    <property type="entry name" value="Response_reg"/>
    <property type="match status" value="1"/>
</dbReference>
<dbReference type="PROSITE" id="PS50110">
    <property type="entry name" value="RESPONSE_REGULATORY"/>
    <property type="match status" value="1"/>
</dbReference>
<protein>
    <submittedName>
        <fullName evidence="4">Response regulator</fullName>
    </submittedName>
</protein>
<dbReference type="RefSeq" id="WP_316435798.1">
    <property type="nucleotide sequence ID" value="NZ_CP053587.1"/>
</dbReference>
<sequence length="133" mass="14521">MVTPPRLQGLRVLVVDDDHDSCELMSLVLESHAAEVKTAFSVRHALEVMKQFKPDVLVSDIAMPGEDGYSLIGKVRTLRRKSIPAVAVTAVMEEGGSRDALIAGFDRCLAKPLDLDDFVAVISNLVEYHSNSN</sequence>
<organism evidence="4">
    <name type="scientific">Leptolyngbya sp. NK1-12</name>
    <dbReference type="NCBI Taxonomy" id="2547451"/>
    <lineage>
        <taxon>Bacteria</taxon>
        <taxon>Bacillati</taxon>
        <taxon>Cyanobacteriota</taxon>
        <taxon>Cyanophyceae</taxon>
        <taxon>Leptolyngbyales</taxon>
        <taxon>Leptolyngbyaceae</taxon>
        <taxon>Leptolyngbya group</taxon>
        <taxon>Leptolyngbya</taxon>
    </lineage>
</organism>
<dbReference type="InterPro" id="IPR011006">
    <property type="entry name" value="CheY-like_superfamily"/>
</dbReference>
<dbReference type="SMART" id="SM00448">
    <property type="entry name" value="REC"/>
    <property type="match status" value="1"/>
</dbReference>
<evidence type="ECO:0000256" key="2">
    <source>
        <dbReference type="PROSITE-ProRule" id="PRU00169"/>
    </source>
</evidence>
<dbReference type="InterPro" id="IPR001789">
    <property type="entry name" value="Sig_transdc_resp-reg_receiver"/>
</dbReference>
<dbReference type="PANTHER" id="PTHR44591">
    <property type="entry name" value="STRESS RESPONSE REGULATOR PROTEIN 1"/>
    <property type="match status" value="1"/>
</dbReference>